<accession>A0A6L6J042</accession>
<feature type="domain" description="DUF1468" evidence="2">
    <location>
        <begin position="10"/>
        <end position="148"/>
    </location>
</feature>
<dbReference type="EMBL" id="WMII01000006">
    <property type="protein sequence ID" value="MTH64204.1"/>
    <property type="molecule type" value="Genomic_DNA"/>
</dbReference>
<feature type="transmembrane region" description="Helical" evidence="1">
    <location>
        <begin position="38"/>
        <end position="56"/>
    </location>
</feature>
<feature type="transmembrane region" description="Helical" evidence="1">
    <location>
        <begin position="7"/>
        <end position="26"/>
    </location>
</feature>
<dbReference type="RefSeq" id="WP_155044075.1">
    <property type="nucleotide sequence ID" value="NZ_WMIH01000006.1"/>
</dbReference>
<evidence type="ECO:0000259" key="2">
    <source>
        <dbReference type="Pfam" id="PF07331"/>
    </source>
</evidence>
<dbReference type="Pfam" id="PF07331">
    <property type="entry name" value="TctB"/>
    <property type="match status" value="1"/>
</dbReference>
<feature type="transmembrane region" description="Helical" evidence="1">
    <location>
        <begin position="123"/>
        <end position="144"/>
    </location>
</feature>
<dbReference type="Proteomes" id="UP000478740">
    <property type="component" value="Unassembled WGS sequence"/>
</dbReference>
<feature type="transmembrane region" description="Helical" evidence="1">
    <location>
        <begin position="77"/>
        <end position="94"/>
    </location>
</feature>
<name>A0A6L6J042_9RHOB</name>
<evidence type="ECO:0000256" key="1">
    <source>
        <dbReference type="SAM" id="Phobius"/>
    </source>
</evidence>
<keyword evidence="1" id="KW-1133">Transmembrane helix</keyword>
<gene>
    <name evidence="3" type="ORF">GL284_07970</name>
</gene>
<dbReference type="AlphaFoldDB" id="A0A6L6J042"/>
<keyword evidence="1" id="KW-0472">Membrane</keyword>
<evidence type="ECO:0000313" key="3">
    <source>
        <dbReference type="EMBL" id="MTH64204.1"/>
    </source>
</evidence>
<proteinExistence type="predicted"/>
<organism evidence="3 4">
    <name type="scientific">Paracoccus shanxieyensis</name>
    <dbReference type="NCBI Taxonomy" id="2675752"/>
    <lineage>
        <taxon>Bacteria</taxon>
        <taxon>Pseudomonadati</taxon>
        <taxon>Pseudomonadota</taxon>
        <taxon>Alphaproteobacteria</taxon>
        <taxon>Rhodobacterales</taxon>
        <taxon>Paracoccaceae</taxon>
        <taxon>Paracoccus</taxon>
    </lineage>
</organism>
<dbReference type="InterPro" id="IPR009936">
    <property type="entry name" value="DUF1468"/>
</dbReference>
<reference evidence="3 4" key="1">
    <citation type="submission" date="2019-11" db="EMBL/GenBank/DDBJ databases">
        <authorList>
            <person name="Dong K."/>
        </authorList>
    </citation>
    <scope>NUCLEOTIDE SEQUENCE [LARGE SCALE GENOMIC DNA]</scope>
    <source>
        <strain evidence="3 4">DK608</strain>
    </source>
</reference>
<comment type="caution">
    <text evidence="3">The sequence shown here is derived from an EMBL/GenBank/DDBJ whole genome shotgun (WGS) entry which is preliminary data.</text>
</comment>
<feature type="transmembrane region" description="Helical" evidence="1">
    <location>
        <begin position="100"/>
        <end position="116"/>
    </location>
</feature>
<sequence>MRLGDRALGFLTLLGGVVLFIASMRFSPLPGQKYGAETLPEVVGFLAIVLGAVMLAKGLRQERGMALVQVADWARETGAWARLLGAALLVGVYVLVLDRVGFTLASLVLVAAMLALTRTKPLLILPIALVTVLVVQFAFGRMLLVPLPRGEILSLPW</sequence>
<keyword evidence="1" id="KW-0812">Transmembrane</keyword>
<protein>
    <recommendedName>
        <fullName evidence="2">DUF1468 domain-containing protein</fullName>
    </recommendedName>
</protein>
<evidence type="ECO:0000313" key="4">
    <source>
        <dbReference type="Proteomes" id="UP000478740"/>
    </source>
</evidence>
<keyword evidence="4" id="KW-1185">Reference proteome</keyword>